<dbReference type="EMBL" id="JAERRI010000013">
    <property type="protein sequence ID" value="MBL1092353.1"/>
    <property type="molecule type" value="Genomic_DNA"/>
</dbReference>
<feature type="domain" description="Phosphoribosyltransferase" evidence="3">
    <location>
        <begin position="160"/>
        <end position="208"/>
    </location>
</feature>
<comment type="similarity">
    <text evidence="1">Belongs to the ComF/GntX family.</text>
</comment>
<dbReference type="Proteomes" id="UP000629371">
    <property type="component" value="Unassembled WGS sequence"/>
</dbReference>
<reference evidence="4 5" key="1">
    <citation type="submission" date="2021-01" db="EMBL/GenBank/DDBJ databases">
        <title>WGS of actinomycetes isolated from Thailand.</title>
        <authorList>
            <person name="Thawai C."/>
        </authorList>
    </citation>
    <scope>NUCLEOTIDE SEQUENCE [LARGE SCALE GENOMIC DNA]</scope>
    <source>
        <strain evidence="4 5">CH9-7</strain>
    </source>
</reference>
<comment type="caution">
    <text evidence="4">The sequence shown here is derived from an EMBL/GenBank/DDBJ whole genome shotgun (WGS) entry which is preliminary data.</text>
</comment>
<dbReference type="Gene3D" id="3.40.50.2020">
    <property type="match status" value="1"/>
</dbReference>
<name>A0ABS1MX95_9ACTN</name>
<sequence length="285" mass="28193">MRPRPVPPGLPGVWAGAPYEDEVRAVLLAHKERGALRLAGPLGRVLAGAVRGLWRGGEPLLLVPVPSARRSVAGRGHDPVRRIALAAARELRRPGAAAAEAGTGVGEGAGPPPERTGAPHPAAHVLPALHQLRPVADQAGLSAPERLANLAGALGVRRGAERLLSGQPVVLVDDLVTTGATLAEAARAVTAAGGRVIGAAVVAAPTSSFGRPGNGFDTGRSPRADGPTTAGGGHGTGGSAVGSGPATAVGGHGTGRRRDGAPVGRSGSAGTRPGTADHRTDSART</sequence>
<organism evidence="4 5">
    <name type="scientific">Streptomyces siderophoricus</name>
    <dbReference type="NCBI Taxonomy" id="2802281"/>
    <lineage>
        <taxon>Bacteria</taxon>
        <taxon>Bacillati</taxon>
        <taxon>Actinomycetota</taxon>
        <taxon>Actinomycetes</taxon>
        <taxon>Kitasatosporales</taxon>
        <taxon>Streptomycetaceae</taxon>
        <taxon>Streptomyces</taxon>
    </lineage>
</organism>
<evidence type="ECO:0000256" key="1">
    <source>
        <dbReference type="ARBA" id="ARBA00008007"/>
    </source>
</evidence>
<dbReference type="RefSeq" id="WP_201807629.1">
    <property type="nucleotide sequence ID" value="NZ_JAERRI010000013.1"/>
</dbReference>
<evidence type="ECO:0000313" key="4">
    <source>
        <dbReference type="EMBL" id="MBL1092353.1"/>
    </source>
</evidence>
<protein>
    <submittedName>
        <fullName evidence="4">ComF family protein</fullName>
    </submittedName>
</protein>
<dbReference type="InterPro" id="IPR051910">
    <property type="entry name" value="ComF/GntX_DNA_util-trans"/>
</dbReference>
<feature type="region of interest" description="Disordered" evidence="2">
    <location>
        <begin position="205"/>
        <end position="285"/>
    </location>
</feature>
<dbReference type="InterPro" id="IPR000836">
    <property type="entry name" value="PRTase_dom"/>
</dbReference>
<dbReference type="PANTHER" id="PTHR47505:SF1">
    <property type="entry name" value="DNA UTILIZATION PROTEIN YHGH"/>
    <property type="match status" value="1"/>
</dbReference>
<dbReference type="PANTHER" id="PTHR47505">
    <property type="entry name" value="DNA UTILIZATION PROTEIN YHGH"/>
    <property type="match status" value="1"/>
</dbReference>
<feature type="compositionally biased region" description="Gly residues" evidence="2">
    <location>
        <begin position="229"/>
        <end position="241"/>
    </location>
</feature>
<dbReference type="CDD" id="cd06223">
    <property type="entry name" value="PRTases_typeI"/>
    <property type="match status" value="1"/>
</dbReference>
<evidence type="ECO:0000259" key="3">
    <source>
        <dbReference type="Pfam" id="PF00156"/>
    </source>
</evidence>
<feature type="region of interest" description="Disordered" evidence="2">
    <location>
        <begin position="94"/>
        <end position="120"/>
    </location>
</feature>
<dbReference type="SUPFAM" id="SSF53271">
    <property type="entry name" value="PRTase-like"/>
    <property type="match status" value="1"/>
</dbReference>
<keyword evidence="5" id="KW-1185">Reference proteome</keyword>
<feature type="compositionally biased region" description="Basic and acidic residues" evidence="2">
    <location>
        <begin position="275"/>
        <end position="285"/>
    </location>
</feature>
<accession>A0ABS1MX95</accession>
<proteinExistence type="inferred from homology"/>
<gene>
    <name evidence="4" type="ORF">JK360_23680</name>
</gene>
<evidence type="ECO:0000313" key="5">
    <source>
        <dbReference type="Proteomes" id="UP000629371"/>
    </source>
</evidence>
<evidence type="ECO:0000256" key="2">
    <source>
        <dbReference type="SAM" id="MobiDB-lite"/>
    </source>
</evidence>
<dbReference type="InterPro" id="IPR029057">
    <property type="entry name" value="PRTase-like"/>
</dbReference>
<dbReference type="Pfam" id="PF00156">
    <property type="entry name" value="Pribosyltran"/>
    <property type="match status" value="1"/>
</dbReference>